<comment type="caution">
    <text evidence="4">The sequence shown here is derived from an EMBL/GenBank/DDBJ whole genome shotgun (WGS) entry which is preliminary data.</text>
</comment>
<evidence type="ECO:0000256" key="1">
    <source>
        <dbReference type="PROSITE-ProRule" id="PRU00176"/>
    </source>
</evidence>
<organism evidence="4 5">
    <name type="scientific">Stylosanthes scabra</name>
    <dbReference type="NCBI Taxonomy" id="79078"/>
    <lineage>
        <taxon>Eukaryota</taxon>
        <taxon>Viridiplantae</taxon>
        <taxon>Streptophyta</taxon>
        <taxon>Embryophyta</taxon>
        <taxon>Tracheophyta</taxon>
        <taxon>Spermatophyta</taxon>
        <taxon>Magnoliopsida</taxon>
        <taxon>eudicotyledons</taxon>
        <taxon>Gunneridae</taxon>
        <taxon>Pentapetalae</taxon>
        <taxon>rosids</taxon>
        <taxon>fabids</taxon>
        <taxon>Fabales</taxon>
        <taxon>Fabaceae</taxon>
        <taxon>Papilionoideae</taxon>
        <taxon>50 kb inversion clade</taxon>
        <taxon>dalbergioids sensu lato</taxon>
        <taxon>Dalbergieae</taxon>
        <taxon>Pterocarpus clade</taxon>
        <taxon>Stylosanthes</taxon>
    </lineage>
</organism>
<reference evidence="4 5" key="1">
    <citation type="journal article" date="2023" name="Plants (Basel)">
        <title>Bridging the Gap: Combining Genomics and Transcriptomics Approaches to Understand Stylosanthes scabra, an Orphan Legume from the Brazilian Caatinga.</title>
        <authorList>
            <person name="Ferreira-Neto J.R.C."/>
            <person name="da Silva M.D."/>
            <person name="Binneck E."/>
            <person name="de Melo N.F."/>
            <person name="da Silva R.H."/>
            <person name="de Melo A.L.T.M."/>
            <person name="Pandolfi V."/>
            <person name="Bustamante F.O."/>
            <person name="Brasileiro-Vidal A.C."/>
            <person name="Benko-Iseppon A.M."/>
        </authorList>
    </citation>
    <scope>NUCLEOTIDE SEQUENCE [LARGE SCALE GENOMIC DNA]</scope>
    <source>
        <tissue evidence="4">Leaves</tissue>
    </source>
</reference>
<dbReference type="Gene3D" id="3.30.70.330">
    <property type="match status" value="1"/>
</dbReference>
<feature type="domain" description="RRM" evidence="3">
    <location>
        <begin position="1"/>
        <end position="64"/>
    </location>
</feature>
<dbReference type="Proteomes" id="UP001341840">
    <property type="component" value="Unassembled WGS sequence"/>
</dbReference>
<keyword evidence="5" id="KW-1185">Reference proteome</keyword>
<evidence type="ECO:0000259" key="3">
    <source>
        <dbReference type="PROSITE" id="PS50102"/>
    </source>
</evidence>
<sequence length="498" mass="56566">MARRVFNSTGRVVDIFLSQRVRERNTLKFAFIRYKTKEEATNTIEQLNGWIVWGCKITLSESKYRRMEEADKRKSKGIACEIEQGNYVRKVMVEENDSRKETGSGRTFKEALMNEDATDHELTIDDGSKLQTLGNSKIYLEEDETAKERLERSVIGETLEPYKFEELKHALLVEWQSLKEIRMMGAMKIVMTFDVVQSMEEALSSDCFLNHFLEVRRWSRGEANRTRDCWIEVTGLPLHGWTTKNMEKIAKVWGKVITIERAKDDHCSYFRALIVMNLGPTIRAMANVVIAEETFSIFVSKLRGSIDQKVEGMSYEGSTHLPVAPSLDVAVMEEDEGSKVGETQPMRDNTGENAGGGVENTSPVLNVDSRNSPSPTKTISLEDDRRTNDVIREWEEVCYQKSSEMNGATRLDWPNTGPGDSNVDPNENGSPSLSAPPGFERIEHADTETESTHTEGEGVRTRKSAKHTGGRRHQKTVLKLNDKLKEKARKKKEICKQK</sequence>
<evidence type="ECO:0000313" key="5">
    <source>
        <dbReference type="Proteomes" id="UP001341840"/>
    </source>
</evidence>
<dbReference type="InterPro" id="IPR000504">
    <property type="entry name" value="RRM_dom"/>
</dbReference>
<feature type="compositionally biased region" description="Basic and acidic residues" evidence="2">
    <location>
        <begin position="440"/>
        <end position="460"/>
    </location>
</feature>
<evidence type="ECO:0000256" key="2">
    <source>
        <dbReference type="SAM" id="MobiDB-lite"/>
    </source>
</evidence>
<dbReference type="InterPro" id="IPR012677">
    <property type="entry name" value="Nucleotide-bd_a/b_plait_sf"/>
</dbReference>
<protein>
    <recommendedName>
        <fullName evidence="3">RRM domain-containing protein</fullName>
    </recommendedName>
</protein>
<feature type="compositionally biased region" description="Polar residues" evidence="2">
    <location>
        <begin position="359"/>
        <end position="379"/>
    </location>
</feature>
<dbReference type="EMBL" id="JASCZI010181330">
    <property type="protein sequence ID" value="MED6181971.1"/>
    <property type="molecule type" value="Genomic_DNA"/>
</dbReference>
<dbReference type="Pfam" id="PF00076">
    <property type="entry name" value="RRM_1"/>
    <property type="match status" value="1"/>
</dbReference>
<proteinExistence type="predicted"/>
<name>A0ABU6W991_9FABA</name>
<dbReference type="SUPFAM" id="SSF54928">
    <property type="entry name" value="RNA-binding domain, RBD"/>
    <property type="match status" value="1"/>
</dbReference>
<gene>
    <name evidence="4" type="ORF">PIB30_024444</name>
</gene>
<feature type="compositionally biased region" description="Basic residues" evidence="2">
    <location>
        <begin position="461"/>
        <end position="476"/>
    </location>
</feature>
<dbReference type="InterPro" id="IPR035979">
    <property type="entry name" value="RBD_domain_sf"/>
</dbReference>
<dbReference type="PROSITE" id="PS50102">
    <property type="entry name" value="RRM"/>
    <property type="match status" value="1"/>
</dbReference>
<feature type="region of interest" description="Disordered" evidence="2">
    <location>
        <begin position="337"/>
        <end position="384"/>
    </location>
</feature>
<accession>A0ABU6W991</accession>
<feature type="region of interest" description="Disordered" evidence="2">
    <location>
        <begin position="405"/>
        <end position="498"/>
    </location>
</feature>
<keyword evidence="1" id="KW-0694">RNA-binding</keyword>
<feature type="compositionally biased region" description="Polar residues" evidence="2">
    <location>
        <begin position="423"/>
        <end position="433"/>
    </location>
</feature>
<evidence type="ECO:0000313" key="4">
    <source>
        <dbReference type="EMBL" id="MED6181971.1"/>
    </source>
</evidence>
<feature type="compositionally biased region" description="Basic residues" evidence="2">
    <location>
        <begin position="486"/>
        <end position="498"/>
    </location>
</feature>